<name>A0AAD6Y4X7_9AGAR</name>
<keyword evidence="2" id="KW-0472">Membrane</keyword>
<feature type="transmembrane region" description="Helical" evidence="2">
    <location>
        <begin position="209"/>
        <end position="236"/>
    </location>
</feature>
<keyword evidence="2" id="KW-0812">Transmembrane</keyword>
<comment type="caution">
    <text evidence="4">The sequence shown here is derived from an EMBL/GenBank/DDBJ whole genome shotgun (WGS) entry which is preliminary data.</text>
</comment>
<feature type="transmembrane region" description="Helical" evidence="2">
    <location>
        <begin position="115"/>
        <end position="141"/>
    </location>
</feature>
<organism evidence="4 5">
    <name type="scientific">Mycena pura</name>
    <dbReference type="NCBI Taxonomy" id="153505"/>
    <lineage>
        <taxon>Eukaryota</taxon>
        <taxon>Fungi</taxon>
        <taxon>Dikarya</taxon>
        <taxon>Basidiomycota</taxon>
        <taxon>Agaricomycotina</taxon>
        <taxon>Agaricomycetes</taxon>
        <taxon>Agaricomycetidae</taxon>
        <taxon>Agaricales</taxon>
        <taxon>Marasmiineae</taxon>
        <taxon>Mycenaceae</taxon>
        <taxon>Mycena</taxon>
    </lineage>
</organism>
<dbReference type="Proteomes" id="UP001219525">
    <property type="component" value="Unassembled WGS sequence"/>
</dbReference>
<feature type="domain" description="DUF6535" evidence="3">
    <location>
        <begin position="26"/>
        <end position="204"/>
    </location>
</feature>
<feature type="transmembrane region" description="Helical" evidence="2">
    <location>
        <begin position="183"/>
        <end position="203"/>
    </location>
</feature>
<evidence type="ECO:0000313" key="5">
    <source>
        <dbReference type="Proteomes" id="UP001219525"/>
    </source>
</evidence>
<accession>A0AAD6Y4X7</accession>
<reference evidence="4" key="1">
    <citation type="submission" date="2023-03" db="EMBL/GenBank/DDBJ databases">
        <title>Massive genome expansion in bonnet fungi (Mycena s.s.) driven by repeated elements and novel gene families across ecological guilds.</title>
        <authorList>
            <consortium name="Lawrence Berkeley National Laboratory"/>
            <person name="Harder C.B."/>
            <person name="Miyauchi S."/>
            <person name="Viragh M."/>
            <person name="Kuo A."/>
            <person name="Thoen E."/>
            <person name="Andreopoulos B."/>
            <person name="Lu D."/>
            <person name="Skrede I."/>
            <person name="Drula E."/>
            <person name="Henrissat B."/>
            <person name="Morin E."/>
            <person name="Kohler A."/>
            <person name="Barry K."/>
            <person name="LaButti K."/>
            <person name="Morin E."/>
            <person name="Salamov A."/>
            <person name="Lipzen A."/>
            <person name="Mereny Z."/>
            <person name="Hegedus B."/>
            <person name="Baldrian P."/>
            <person name="Stursova M."/>
            <person name="Weitz H."/>
            <person name="Taylor A."/>
            <person name="Grigoriev I.V."/>
            <person name="Nagy L.G."/>
            <person name="Martin F."/>
            <person name="Kauserud H."/>
        </authorList>
    </citation>
    <scope>NUCLEOTIDE SEQUENCE</scope>
    <source>
        <strain evidence="4">9144</strain>
    </source>
</reference>
<evidence type="ECO:0000256" key="1">
    <source>
        <dbReference type="SAM" id="MobiDB-lite"/>
    </source>
</evidence>
<gene>
    <name evidence="4" type="ORF">GGX14DRAFT_404759</name>
</gene>
<sequence>MSLFANLAGPASERDPSHDDAAGRLWSVYISEAEKYDKELVESWKSNMEGMLIFAGLFAASLTAFLIESYKTLSADSSDTTNFLLTQISQQLAASAAANGTGFITTTPPSFTPTAASVICNVLWFISLGLSLTCALFATLLEQWARDFLHRADMRSAPATRARMFSYLYYGLKRFNLHTVVEIIPLLLHMSLLLFFGGLVAFLSRINIIVTGVAAAILIIVMAMYFLLTILPLLALDCPYRTPLSRLVWNVVQALLRSQPNNKNDQQPASSGELPTMVEAIFHAATEFSNERKERDINALIWTTKSLANDVELEPFLEAIPEVLWGPYSRRHVYDDHIYALLHHPEIRLLDRIREFFLSSRKGSVTEEVKRRRRMISYKALWAILSVYEATDPSKPLPKLWGTSTYEMSSSDSAVDPYKTSVLALIRWHEIWQRRDKITEVLGMLRKCEQDITAGQTPDFTAISESLSRSGNWEFNMIKNEIWQYNNNPDGSAASLIPKWILEIQNTHFTAPCENLIHYLGRASQSNSPPYEFDRTESLISPQMFPGCIYPKNSIEYALDKLVYNHMDRFNNGAPENWLDNVVRNLFLYWEPLDGSNTYPTLPRSIIHYLSLRDSWPALHKFCLQFTATNDRFWACMVNNLLGAPCLPPGVRPSTEGSEDPENSQTLNALWQLLRHTGELGDEPLWPSLKIGMAILNAMHYLPLSSATMAAIPMVKHKILLHLCKVSVDGEMEEHLHTYHHDILPAETAISITNEQLQNILSQEDLGLFKHIMIARVKEARMIMITEILERCNSNVVPQRITETVPHLGPYNLQTAIHSDHQIRFAKSIEALLSAPDVSPVLFRLVIDLHVWSVYAPNSCIIRIADLQLHPWLDDRVARQIIQNTFVYYQSRFTATDPPEIQSKVKEILHGLDFFHSASEGPGENNTLDNEPEKELIDAAGDNM</sequence>
<dbReference type="Pfam" id="PF20153">
    <property type="entry name" value="DUF6535"/>
    <property type="match status" value="1"/>
</dbReference>
<feature type="region of interest" description="Disordered" evidence="1">
    <location>
        <begin position="919"/>
        <end position="944"/>
    </location>
</feature>
<dbReference type="AlphaFoldDB" id="A0AAD6Y4X7"/>
<dbReference type="InterPro" id="IPR045338">
    <property type="entry name" value="DUF6535"/>
</dbReference>
<keyword evidence="2" id="KW-1133">Transmembrane helix</keyword>
<evidence type="ECO:0000313" key="4">
    <source>
        <dbReference type="EMBL" id="KAJ7194302.1"/>
    </source>
</evidence>
<keyword evidence="5" id="KW-1185">Reference proteome</keyword>
<evidence type="ECO:0000256" key="2">
    <source>
        <dbReference type="SAM" id="Phobius"/>
    </source>
</evidence>
<proteinExistence type="predicted"/>
<feature type="transmembrane region" description="Helical" evidence="2">
    <location>
        <begin position="50"/>
        <end position="67"/>
    </location>
</feature>
<protein>
    <recommendedName>
        <fullName evidence="3">DUF6535 domain-containing protein</fullName>
    </recommendedName>
</protein>
<dbReference type="EMBL" id="JARJCW010000099">
    <property type="protein sequence ID" value="KAJ7194302.1"/>
    <property type="molecule type" value="Genomic_DNA"/>
</dbReference>
<evidence type="ECO:0000259" key="3">
    <source>
        <dbReference type="Pfam" id="PF20153"/>
    </source>
</evidence>